<evidence type="ECO:0000259" key="1">
    <source>
        <dbReference type="Pfam" id="PF04149"/>
    </source>
</evidence>
<evidence type="ECO:0000313" key="2">
    <source>
        <dbReference type="EMBL" id="WTT18156.1"/>
    </source>
</evidence>
<gene>
    <name evidence="2" type="ORF">OHA22_22760</name>
</gene>
<name>A0AAU2A3P2_9ACTN</name>
<dbReference type="InterPro" id="IPR007278">
    <property type="entry name" value="DUF397"/>
</dbReference>
<reference evidence="2" key="1">
    <citation type="submission" date="2022-10" db="EMBL/GenBank/DDBJ databases">
        <title>The complete genomes of actinobacterial strains from the NBC collection.</title>
        <authorList>
            <person name="Joergensen T.S."/>
            <person name="Alvarez Arevalo M."/>
            <person name="Sterndorff E.B."/>
            <person name="Faurdal D."/>
            <person name="Vuksanovic O."/>
            <person name="Mourched A.-S."/>
            <person name="Charusanti P."/>
            <person name="Shaw S."/>
            <person name="Blin K."/>
            <person name="Weber T."/>
        </authorList>
    </citation>
    <scope>NUCLEOTIDE SEQUENCE</scope>
    <source>
        <strain evidence="2">NBC_00093</strain>
    </source>
</reference>
<dbReference type="Pfam" id="PF04149">
    <property type="entry name" value="DUF397"/>
    <property type="match status" value="1"/>
</dbReference>
<dbReference type="AlphaFoldDB" id="A0AAU2A3P2"/>
<accession>A0AAU2A3P2</accession>
<dbReference type="EMBL" id="CP108222">
    <property type="protein sequence ID" value="WTT18156.1"/>
    <property type="molecule type" value="Genomic_DNA"/>
</dbReference>
<feature type="domain" description="DUF397" evidence="1">
    <location>
        <begin position="11"/>
        <end position="62"/>
    </location>
</feature>
<protein>
    <submittedName>
        <fullName evidence="2">DUF397 domain-containing protein</fullName>
    </submittedName>
</protein>
<organism evidence="2">
    <name type="scientific">Streptomyces sp. NBC_00093</name>
    <dbReference type="NCBI Taxonomy" id="2975649"/>
    <lineage>
        <taxon>Bacteria</taxon>
        <taxon>Bacillati</taxon>
        <taxon>Actinomycetota</taxon>
        <taxon>Actinomycetes</taxon>
        <taxon>Kitasatosporales</taxon>
        <taxon>Streptomycetaceae</taxon>
        <taxon>Streptomyces</taxon>
    </lineage>
</organism>
<sequence length="63" mass="6847">MKRIDLSDAIWIKSSRSNGQSACVEVAFLGTSTVPIRDSKNLHGPILVASEAAWGAFVEHIKH</sequence>
<proteinExistence type="predicted"/>